<sequence>MDHFTLRYGPAIEPRPPSPPDGSLGWGLQPDTQTPAFDLASSMAGLMVEPDLSLNENMKALFLARVMEKARKLILRRVKEKKVADDAELDDFKLDVEHCQRCYHSIFHNLPASFDARNNDNTLAVLDRQKLHAAIQEALKDVSEQVFLLVKMPRRTPYSELNLAHRYSAQIVTPAVCLEVMDREYQRRMYSDVEQVKFDELRAFWLQVAQNPQDVMRIRKVVRRAKLVCKKWDDGIYSDLSSVLWRALWFAKRGQVQMV</sequence>
<dbReference type="OrthoDB" id="4807304at2759"/>
<proteinExistence type="predicted"/>
<gene>
    <name evidence="2" type="ORF">CGGC5_v011695</name>
</gene>
<dbReference type="Proteomes" id="UP000011096">
    <property type="component" value="Unassembled WGS sequence"/>
</dbReference>
<evidence type="ECO:0000256" key="1">
    <source>
        <dbReference type="SAM" id="MobiDB-lite"/>
    </source>
</evidence>
<reference evidence="2 3" key="1">
    <citation type="submission" date="2012-08" db="EMBL/GenBank/DDBJ databases">
        <authorList>
            <person name="Gan P.H.P."/>
            <person name="Ikeda K."/>
            <person name="Irieda H."/>
            <person name="Narusaka M."/>
            <person name="O'Connell R.J."/>
            <person name="Narusaka Y."/>
            <person name="Takano Y."/>
            <person name="Kubo Y."/>
            <person name="Shirasu K."/>
        </authorList>
    </citation>
    <scope>NUCLEOTIDE SEQUENCE [LARGE SCALE GENOMIC DNA]</scope>
    <source>
        <strain evidence="2 3">Nara gc5</strain>
    </source>
</reference>
<dbReference type="RefSeq" id="XP_031879540.1">
    <property type="nucleotide sequence ID" value="XM_032023688.1"/>
</dbReference>
<organism evidence="2 3">
    <name type="scientific">Colletotrichum fructicola (strain Nara gc5)</name>
    <name type="common">Anthracnose fungus</name>
    <name type="synonym">Colletotrichum gloeosporioides (strain Nara gc5)</name>
    <dbReference type="NCBI Taxonomy" id="1213859"/>
    <lineage>
        <taxon>Eukaryota</taxon>
        <taxon>Fungi</taxon>
        <taxon>Dikarya</taxon>
        <taxon>Ascomycota</taxon>
        <taxon>Pezizomycotina</taxon>
        <taxon>Sordariomycetes</taxon>
        <taxon>Hypocreomycetidae</taxon>
        <taxon>Glomerellales</taxon>
        <taxon>Glomerellaceae</taxon>
        <taxon>Colletotrichum</taxon>
        <taxon>Colletotrichum gloeosporioides species complex</taxon>
    </lineage>
</organism>
<dbReference type="GeneID" id="43607862"/>
<feature type="region of interest" description="Disordered" evidence="1">
    <location>
        <begin position="1"/>
        <end position="29"/>
    </location>
</feature>
<reference evidence="2 3" key="2">
    <citation type="submission" date="2020-04" db="EMBL/GenBank/DDBJ databases">
        <title>Genome sequencing and assembly of multiple isolates from the Colletotrichum gloeosporioides species complex.</title>
        <authorList>
            <person name="Gan P."/>
            <person name="Shirasu K."/>
        </authorList>
    </citation>
    <scope>NUCLEOTIDE SEQUENCE [LARGE SCALE GENOMIC DNA]</scope>
    <source>
        <strain evidence="2 3">Nara gc5</strain>
    </source>
</reference>
<dbReference type="InParanoid" id="A0A7J6ISE4"/>
<comment type="caution">
    <text evidence="2">The sequence shown here is derived from an EMBL/GenBank/DDBJ whole genome shotgun (WGS) entry which is preliminary data.</text>
</comment>
<evidence type="ECO:0000313" key="2">
    <source>
        <dbReference type="EMBL" id="KAF4479809.1"/>
    </source>
</evidence>
<accession>A0A7J6ISE4</accession>
<evidence type="ECO:0000313" key="3">
    <source>
        <dbReference type="Proteomes" id="UP000011096"/>
    </source>
</evidence>
<dbReference type="AlphaFoldDB" id="A0A7J6ISE4"/>
<keyword evidence="3" id="KW-1185">Reference proteome</keyword>
<name>A0A7J6ISE4_COLFN</name>
<protein>
    <submittedName>
        <fullName evidence="2">Uncharacterized protein</fullName>
    </submittedName>
</protein>
<dbReference type="EMBL" id="ANPB02000007">
    <property type="protein sequence ID" value="KAF4479809.1"/>
    <property type="molecule type" value="Genomic_DNA"/>
</dbReference>